<proteinExistence type="inferred from homology"/>
<dbReference type="PANTHER" id="PTHR16222:SF24">
    <property type="entry name" value="ADP-RIBOSYLHYDROLASE ARH3"/>
    <property type="match status" value="1"/>
</dbReference>
<dbReference type="InterPro" id="IPR005502">
    <property type="entry name" value="Ribosyl_crysJ1"/>
</dbReference>
<dbReference type="Pfam" id="PF03747">
    <property type="entry name" value="ADP_ribosyl_GH"/>
    <property type="match status" value="1"/>
</dbReference>
<evidence type="ECO:0000256" key="8">
    <source>
        <dbReference type="ARBA" id="ARBA00042850"/>
    </source>
</evidence>
<dbReference type="EC" id="3.2.1.143" evidence="2"/>
<dbReference type="GO" id="GO:0004649">
    <property type="term" value="F:poly(ADP-ribose) glycohydrolase activity"/>
    <property type="evidence" value="ECO:0007669"/>
    <property type="project" value="UniProtKB-EC"/>
</dbReference>
<dbReference type="GO" id="GO:0046872">
    <property type="term" value="F:metal ion binding"/>
    <property type="evidence" value="ECO:0007669"/>
    <property type="project" value="UniProtKB-KW"/>
</dbReference>
<evidence type="ECO:0000313" key="13">
    <source>
        <dbReference type="EMBL" id="NDV32755.1"/>
    </source>
</evidence>
<dbReference type="SUPFAM" id="SSF101478">
    <property type="entry name" value="ADP-ribosylglycohydrolase"/>
    <property type="match status" value="1"/>
</dbReference>
<evidence type="ECO:0000256" key="3">
    <source>
        <dbReference type="ARBA" id="ARBA00022801"/>
    </source>
</evidence>
<dbReference type="InterPro" id="IPR036705">
    <property type="entry name" value="Ribosyl_crysJ1_sf"/>
</dbReference>
<feature type="binding site" evidence="12">
    <location>
        <position position="96"/>
    </location>
    <ligand>
        <name>Mg(2+)</name>
        <dbReference type="ChEBI" id="CHEBI:18420"/>
        <label>1</label>
    </ligand>
</feature>
<keyword evidence="12" id="KW-0460">Magnesium</keyword>
<evidence type="ECO:0000256" key="7">
    <source>
        <dbReference type="ARBA" id="ARBA00042722"/>
    </source>
</evidence>
<evidence type="ECO:0000256" key="1">
    <source>
        <dbReference type="ARBA" id="ARBA00010702"/>
    </source>
</evidence>
<feature type="binding site" evidence="12">
    <location>
        <position position="315"/>
    </location>
    <ligand>
        <name>Mg(2+)</name>
        <dbReference type="ChEBI" id="CHEBI:18420"/>
        <label>1</label>
    </ligand>
</feature>
<accession>A0A6B2L731</accession>
<comment type="cofactor">
    <cofactor evidence="12">
        <name>Mg(2+)</name>
        <dbReference type="ChEBI" id="CHEBI:18420"/>
    </cofactor>
    <text evidence="12">Binds 2 magnesium ions per subunit.</text>
</comment>
<dbReference type="PANTHER" id="PTHR16222">
    <property type="entry name" value="ADP-RIBOSYLGLYCOHYDROLASE"/>
    <property type="match status" value="1"/>
</dbReference>
<evidence type="ECO:0000256" key="4">
    <source>
        <dbReference type="ARBA" id="ARBA00041057"/>
    </source>
</evidence>
<evidence type="ECO:0000256" key="2">
    <source>
        <dbReference type="ARBA" id="ARBA00012255"/>
    </source>
</evidence>
<evidence type="ECO:0000256" key="9">
    <source>
        <dbReference type="ARBA" id="ARBA00043187"/>
    </source>
</evidence>
<protein>
    <recommendedName>
        <fullName evidence="4">ADP-ribosylhydrolase ARH3</fullName>
        <ecNumber evidence="2">3.2.1.143</ecNumber>
    </recommendedName>
    <alternativeName>
        <fullName evidence="5">ADP-ribose glycohydrolase ARH3</fullName>
    </alternativeName>
    <alternativeName>
        <fullName evidence="6">ADP-ribosylhydrolase 3</fullName>
    </alternativeName>
    <alternativeName>
        <fullName evidence="9">O-acetyl-ADP-ribose deacetylase ARH3</fullName>
    </alternativeName>
    <alternativeName>
        <fullName evidence="10">Poly(ADP-ribose) glycohydrolase ARH3</fullName>
    </alternativeName>
    <alternativeName>
        <fullName evidence="8">[Protein ADP-ribosylarginine] hydrolase-like protein 2</fullName>
    </alternativeName>
    <alternativeName>
        <fullName evidence="7">[Protein ADP-ribosylserine] hydrolase</fullName>
    </alternativeName>
</protein>
<evidence type="ECO:0000256" key="12">
    <source>
        <dbReference type="PIRSR" id="PIRSR605502-1"/>
    </source>
</evidence>
<dbReference type="AlphaFoldDB" id="A0A6B2L731"/>
<feature type="binding site" evidence="12">
    <location>
        <position position="316"/>
    </location>
    <ligand>
        <name>Mg(2+)</name>
        <dbReference type="ChEBI" id="CHEBI:18420"/>
        <label>1</label>
    </ligand>
</feature>
<dbReference type="InterPro" id="IPR050792">
    <property type="entry name" value="ADP-ribosylglycohydrolase"/>
</dbReference>
<dbReference type="EMBL" id="GIBP01003786">
    <property type="protein sequence ID" value="NDV32755.1"/>
    <property type="molecule type" value="Transcribed_RNA"/>
</dbReference>
<evidence type="ECO:0000256" key="11">
    <source>
        <dbReference type="ARBA" id="ARBA00049015"/>
    </source>
</evidence>
<comment type="catalytic activity">
    <reaction evidence="11">
        <text>alpha-NAD(+) + H2O = ADP-D-ribose + nicotinamide + H(+)</text>
        <dbReference type="Rhea" id="RHEA:68792"/>
        <dbReference type="ChEBI" id="CHEBI:15377"/>
        <dbReference type="ChEBI" id="CHEBI:15378"/>
        <dbReference type="ChEBI" id="CHEBI:17154"/>
        <dbReference type="ChEBI" id="CHEBI:57967"/>
        <dbReference type="ChEBI" id="CHEBI:77017"/>
    </reaction>
</comment>
<sequence length="376" mass="41457">MAVPAQWREWNKVQGKLSWELREERPRSDLEERAVGCMLGVMIGDILGTPFEGYQRQNILKILQELDNGIHAGCFVPGSHMGLYHLPPRYGMYTDDTNSTLALADSLVACSGLRPHHVARNYGLFWRSKPQRGYPRTAEMVMKAVLEGRDPLQTGAMCFSEGSFANGGMMRISPVGLAFRNATPDELYEAVRMAIVSSHIHPEAIDAAFLQAYGVSFLLTQSPDSLSPSQYLARISALSRHPANQSKIAMVSQFFSSKSSNTLELSEEEVLDKLGSDFQIRSSEALACALWSFVTHWDDPEGCLIHAAESGGDTDTVCSIAAALCGALHGTSWIPLRWFNNCENGEKGRDYAIKIALQLVKLDLHKVDNESSITST</sequence>
<evidence type="ECO:0000256" key="6">
    <source>
        <dbReference type="ARBA" id="ARBA00042471"/>
    </source>
</evidence>
<evidence type="ECO:0000256" key="10">
    <source>
        <dbReference type="ARBA" id="ARBA00043193"/>
    </source>
</evidence>
<organism evidence="13">
    <name type="scientific">Arcella intermedia</name>
    <dbReference type="NCBI Taxonomy" id="1963864"/>
    <lineage>
        <taxon>Eukaryota</taxon>
        <taxon>Amoebozoa</taxon>
        <taxon>Tubulinea</taxon>
        <taxon>Elardia</taxon>
        <taxon>Arcellinida</taxon>
        <taxon>Sphaerothecina</taxon>
        <taxon>Arcellidae</taxon>
        <taxon>Arcella</taxon>
    </lineage>
</organism>
<keyword evidence="3" id="KW-0378">Hydrolase</keyword>
<comment type="similarity">
    <text evidence="1">Belongs to the ADP-ribosylglycohydrolase family.</text>
</comment>
<keyword evidence="12" id="KW-0479">Metal-binding</keyword>
<feature type="binding site" evidence="12">
    <location>
        <position position="94"/>
    </location>
    <ligand>
        <name>Mg(2+)</name>
        <dbReference type="ChEBI" id="CHEBI:18420"/>
        <label>1</label>
    </ligand>
</feature>
<evidence type="ECO:0000256" key="5">
    <source>
        <dbReference type="ARBA" id="ARBA00042398"/>
    </source>
</evidence>
<feature type="binding site" evidence="12">
    <location>
        <position position="313"/>
    </location>
    <ligand>
        <name>Mg(2+)</name>
        <dbReference type="ChEBI" id="CHEBI:18420"/>
        <label>1</label>
    </ligand>
</feature>
<name>A0A6B2L731_9EUKA</name>
<dbReference type="Gene3D" id="1.10.4080.10">
    <property type="entry name" value="ADP-ribosylation/Crystallin J1"/>
    <property type="match status" value="1"/>
</dbReference>
<reference evidence="13" key="1">
    <citation type="journal article" date="2020" name="J. Eukaryot. Microbiol.">
        <title>De novo Sequencing, Assembly and Annotation of the Transcriptome for the Free-Living Testate Amoeba Arcella intermedia.</title>
        <authorList>
            <person name="Ribeiro G.M."/>
            <person name="Porfirio-Sousa A.L."/>
            <person name="Maurer-Alcala X.X."/>
            <person name="Katz L.A."/>
            <person name="Lahr D.J.G."/>
        </authorList>
    </citation>
    <scope>NUCLEOTIDE SEQUENCE</scope>
</reference>
<feature type="binding site" evidence="12">
    <location>
        <position position="95"/>
    </location>
    <ligand>
        <name>Mg(2+)</name>
        <dbReference type="ChEBI" id="CHEBI:18420"/>
        <label>1</label>
    </ligand>
</feature>